<organism evidence="2">
    <name type="scientific">Volvox carteri f. nagariensis</name>
    <dbReference type="NCBI Taxonomy" id="3068"/>
    <lineage>
        <taxon>Eukaryota</taxon>
        <taxon>Viridiplantae</taxon>
        <taxon>Chlorophyta</taxon>
        <taxon>core chlorophytes</taxon>
        <taxon>Chlorophyceae</taxon>
        <taxon>CS clade</taxon>
        <taxon>Chlamydomonadales</taxon>
        <taxon>Volvocaceae</taxon>
        <taxon>Volvox</taxon>
    </lineage>
</organism>
<dbReference type="OrthoDB" id="538883at2759"/>
<dbReference type="InParanoid" id="D8UIN6"/>
<gene>
    <name evidence="1" type="ORF">VOLCADRAFT_99795</name>
</gene>
<keyword evidence="2" id="KW-1185">Reference proteome</keyword>
<evidence type="ECO:0000313" key="1">
    <source>
        <dbReference type="EMBL" id="EFJ40426.1"/>
    </source>
</evidence>
<dbReference type="Proteomes" id="UP000001058">
    <property type="component" value="Unassembled WGS sequence"/>
</dbReference>
<accession>D8UIN6</accession>
<name>D8UIN6_VOLCA</name>
<dbReference type="EMBL" id="GL378416">
    <property type="protein sequence ID" value="EFJ40426.1"/>
    <property type="molecule type" value="Genomic_DNA"/>
</dbReference>
<evidence type="ECO:0000313" key="2">
    <source>
        <dbReference type="Proteomes" id="UP000001058"/>
    </source>
</evidence>
<proteinExistence type="predicted"/>
<dbReference type="RefSeq" id="XP_002958506.1">
    <property type="nucleotide sequence ID" value="XM_002958460.1"/>
</dbReference>
<dbReference type="AlphaFoldDB" id="D8UIN6"/>
<reference evidence="1 2" key="1">
    <citation type="journal article" date="2010" name="Science">
        <title>Genomic analysis of organismal complexity in the multicellular green alga Volvox carteri.</title>
        <authorList>
            <person name="Prochnik S.E."/>
            <person name="Umen J."/>
            <person name="Nedelcu A.M."/>
            <person name="Hallmann A."/>
            <person name="Miller S.M."/>
            <person name="Nishii I."/>
            <person name="Ferris P."/>
            <person name="Kuo A."/>
            <person name="Mitros T."/>
            <person name="Fritz-Laylin L.K."/>
            <person name="Hellsten U."/>
            <person name="Chapman J."/>
            <person name="Simakov O."/>
            <person name="Rensing S.A."/>
            <person name="Terry A."/>
            <person name="Pangilinan J."/>
            <person name="Kapitonov V."/>
            <person name="Jurka J."/>
            <person name="Salamov A."/>
            <person name="Shapiro H."/>
            <person name="Schmutz J."/>
            <person name="Grimwood J."/>
            <person name="Lindquist E."/>
            <person name="Lucas S."/>
            <person name="Grigoriev I.V."/>
            <person name="Schmitt R."/>
            <person name="Kirk D."/>
            <person name="Rokhsar D.S."/>
        </authorList>
    </citation>
    <scope>NUCLEOTIDE SEQUENCE [LARGE SCALE GENOMIC DNA]</scope>
    <source>
        <strain evidence="2">f. Nagariensis / Eve</strain>
    </source>
</reference>
<sequence>MAATWPRRLNHVLTMTMTTLTQRPRLRAPYLSNVGTVDQQGQSVTDADADAANNSHFITPAFPQPPRTRTDSCSTWALMVEAGSQTLEAVVGPFLEGALMEIFGEAWERELFKLELALPPFTAATCADLVTRCKQLHERLPITIHKRVEAAAKATGVLASNPASLEPEDVATSHNAMKGMLQDCIKAMKMPSLLGAGSRQFRDFISELLPHAESSLLYYDMLIADCAEAAAARQQARDVAAGEPCAGDSLGEAARAAVACGAADVQPAAATP</sequence>
<dbReference type="KEGG" id="vcn:VOLCADRAFT_99795"/>
<dbReference type="GeneID" id="9627964"/>
<protein>
    <submittedName>
        <fullName evidence="1">Uncharacterized protein</fullName>
    </submittedName>
</protein>